<dbReference type="EC" id="2.3.2.8" evidence="1"/>
<dbReference type="OrthoDB" id="74183at2759"/>
<sequence length="506" mass="56697">MPEVFPSSRLMVRLWDRRWSPSAGHPAVRQSFQPTDKVPGYQSGSCGYCKAPASNSTTLTIEHYQILMDRGWRRSERPCHQCFLWQLLTRTLGLVVAHSSPLLVLSTNLMLKDRVPTNHFKPSRDQRQTLHRWNRFVLGDGYAASYARLHPKTKVEKKAEHNSFDLSSTVHASETNTLPPEPKPEHNYTVKLDNDTYTDEKYTLFEKYQRIVHKEPPSAISKSGFRRFLCASPLINDTAAETALHPRISLESDKVLGSFHQLHRLNNKLIAISVLDLLPHAVSAVYFIYDPELEKHGLGKLSALREAAMAEERGYMYYYMGYYIHDCAKMRYKADYRPQEVLDMSDGADNMRWRTLDKDVEAQMSARTFGVPDDQPSRPDLSKPIAAANSGLSLLKLQVPGVLPSSALLAPSFDLGKVFALIGKKGAHNIVNFDMLTVWDDDSAEEGEAEENKEEDIDGGGRHRAVDIRASALENSHSIKGVVAELAAAVGLEVARAMIVSFGSSS</sequence>
<keyword evidence="1" id="KW-0833">Ubl conjugation pathway</keyword>
<dbReference type="GO" id="GO:0005737">
    <property type="term" value="C:cytoplasm"/>
    <property type="evidence" value="ECO:0007669"/>
    <property type="project" value="TreeGrafter"/>
</dbReference>
<dbReference type="AlphaFoldDB" id="A0A5N6L276"/>
<comment type="function">
    <text evidence="1">Involved in the post-translational conjugation of arginine to the N-terminal aspartate or glutamate of a protein. This arginylation is required for degradation of the protein via the ubiquitin pathway.</text>
</comment>
<evidence type="ECO:0000256" key="1">
    <source>
        <dbReference type="PIRNR" id="PIRNR037207"/>
    </source>
</evidence>
<evidence type="ECO:0000256" key="2">
    <source>
        <dbReference type="SAM" id="MobiDB-lite"/>
    </source>
</evidence>
<reference evidence="4 5" key="1">
    <citation type="submission" date="2019-06" db="EMBL/GenBank/DDBJ databases">
        <title>A chromosomal-level reference genome of Carpinus fangiana (Coryloideae, Betulaceae).</title>
        <authorList>
            <person name="Yang X."/>
            <person name="Wang Z."/>
            <person name="Zhang L."/>
            <person name="Hao G."/>
            <person name="Liu J."/>
            <person name="Yang Y."/>
        </authorList>
    </citation>
    <scope>NUCLEOTIDE SEQUENCE [LARGE SCALE GENOMIC DNA]</scope>
    <source>
        <strain evidence="4">Cfa_2016G</strain>
        <tissue evidence="4">Leaf</tissue>
    </source>
</reference>
<dbReference type="InterPro" id="IPR017137">
    <property type="entry name" value="Arg-tRNA-P_Trfase_1_euk"/>
</dbReference>
<keyword evidence="1" id="KW-0012">Acyltransferase</keyword>
<dbReference type="PIRSF" id="PIRSF037207">
    <property type="entry name" value="ATE1_euk"/>
    <property type="match status" value="1"/>
</dbReference>
<dbReference type="InterPro" id="IPR016181">
    <property type="entry name" value="Acyl_CoA_acyltransferase"/>
</dbReference>
<dbReference type="EMBL" id="VIBQ01000066">
    <property type="protein sequence ID" value="KAB8576192.1"/>
    <property type="molecule type" value="Genomic_DNA"/>
</dbReference>
<evidence type="ECO:0000313" key="5">
    <source>
        <dbReference type="Proteomes" id="UP000327013"/>
    </source>
</evidence>
<dbReference type="PANTHER" id="PTHR21367:SF1">
    <property type="entry name" value="ARGINYL-TRNA--PROTEIN TRANSFERASE 1"/>
    <property type="match status" value="1"/>
</dbReference>
<accession>A0A5N6L276</accession>
<comment type="caution">
    <text evidence="4">The sequence shown here is derived from an EMBL/GenBank/DDBJ whole genome shotgun (WGS) entry which is preliminary data.</text>
</comment>
<comment type="catalytic activity">
    <reaction evidence="1">
        <text>an N-terminal L-alpha-aminoacyl-[protein] + L-arginyl-tRNA(Arg) = an N-terminal L-arginyl-L-aminoacyl-[protein] + tRNA(Arg) + H(+)</text>
        <dbReference type="Rhea" id="RHEA:10208"/>
        <dbReference type="Rhea" id="RHEA-COMP:9658"/>
        <dbReference type="Rhea" id="RHEA-COMP:9673"/>
        <dbReference type="Rhea" id="RHEA-COMP:10636"/>
        <dbReference type="Rhea" id="RHEA-COMP:10638"/>
        <dbReference type="ChEBI" id="CHEBI:15378"/>
        <dbReference type="ChEBI" id="CHEBI:78442"/>
        <dbReference type="ChEBI" id="CHEBI:78513"/>
        <dbReference type="ChEBI" id="CHEBI:78597"/>
        <dbReference type="ChEBI" id="CHEBI:83562"/>
        <dbReference type="EC" id="2.3.2.8"/>
    </reaction>
</comment>
<organism evidence="4 5">
    <name type="scientific">Carpinus fangiana</name>
    <dbReference type="NCBI Taxonomy" id="176857"/>
    <lineage>
        <taxon>Eukaryota</taxon>
        <taxon>Viridiplantae</taxon>
        <taxon>Streptophyta</taxon>
        <taxon>Embryophyta</taxon>
        <taxon>Tracheophyta</taxon>
        <taxon>Spermatophyta</taxon>
        <taxon>Magnoliopsida</taxon>
        <taxon>eudicotyledons</taxon>
        <taxon>Gunneridae</taxon>
        <taxon>Pentapetalae</taxon>
        <taxon>rosids</taxon>
        <taxon>fabids</taxon>
        <taxon>Fagales</taxon>
        <taxon>Betulaceae</taxon>
        <taxon>Carpinus</taxon>
    </lineage>
</organism>
<dbReference type="InterPro" id="IPR007472">
    <property type="entry name" value="N-end_Aminoacyl_Trfase_C"/>
</dbReference>
<name>A0A5N6L276_9ROSI</name>
<feature type="region of interest" description="Disordered" evidence="2">
    <location>
        <begin position="158"/>
        <end position="188"/>
    </location>
</feature>
<dbReference type="Pfam" id="PF04377">
    <property type="entry name" value="ATE_C"/>
    <property type="match status" value="1"/>
</dbReference>
<feature type="domain" description="N-end rule aminoacyl transferase C-terminal" evidence="3">
    <location>
        <begin position="200"/>
        <end position="343"/>
    </location>
</feature>
<dbReference type="SUPFAM" id="SSF55729">
    <property type="entry name" value="Acyl-CoA N-acyltransferases (Nat)"/>
    <property type="match status" value="1"/>
</dbReference>
<comment type="similarity">
    <text evidence="1">Belongs to the R-transferase family.</text>
</comment>
<proteinExistence type="inferred from homology"/>
<dbReference type="Proteomes" id="UP000327013">
    <property type="component" value="Unassembled WGS sequence"/>
</dbReference>
<evidence type="ECO:0000259" key="3">
    <source>
        <dbReference type="Pfam" id="PF04377"/>
    </source>
</evidence>
<dbReference type="GO" id="GO:0004057">
    <property type="term" value="F:arginyl-tRNA--protein transferase activity"/>
    <property type="evidence" value="ECO:0007669"/>
    <property type="project" value="UniProtKB-EC"/>
</dbReference>
<protein>
    <recommendedName>
        <fullName evidence="1">Arginyl-tRNA--protein transferase</fullName>
        <ecNumber evidence="1">2.3.2.8</ecNumber>
    </recommendedName>
</protein>
<dbReference type="InterPro" id="IPR030700">
    <property type="entry name" value="N-end_Aminoacyl_Trfase"/>
</dbReference>
<evidence type="ECO:0000313" key="4">
    <source>
        <dbReference type="EMBL" id="KAB8576192.1"/>
    </source>
</evidence>
<gene>
    <name evidence="4" type="ORF">FH972_025720</name>
</gene>
<feature type="compositionally biased region" description="Polar residues" evidence="2">
    <location>
        <begin position="164"/>
        <end position="178"/>
    </location>
</feature>
<keyword evidence="1" id="KW-0808">Transferase</keyword>
<dbReference type="PANTHER" id="PTHR21367">
    <property type="entry name" value="ARGININE-TRNA-PROTEIN TRANSFERASE 1"/>
    <property type="match status" value="1"/>
</dbReference>
<keyword evidence="5" id="KW-1185">Reference proteome</keyword>